<name>A0A7W8FBC2_9ACTN</name>
<dbReference type="AlphaFoldDB" id="A0A7W8FBC2"/>
<organism evidence="2 3">
    <name type="scientific">Streptomyces griseoloalbus</name>
    <dbReference type="NCBI Taxonomy" id="67303"/>
    <lineage>
        <taxon>Bacteria</taxon>
        <taxon>Bacillati</taxon>
        <taxon>Actinomycetota</taxon>
        <taxon>Actinomycetes</taxon>
        <taxon>Kitasatosporales</taxon>
        <taxon>Streptomycetaceae</taxon>
        <taxon>Streptomyces</taxon>
    </lineage>
</organism>
<evidence type="ECO:0000313" key="3">
    <source>
        <dbReference type="Proteomes" id="UP000568022"/>
    </source>
</evidence>
<evidence type="ECO:0000256" key="1">
    <source>
        <dbReference type="SAM" id="MobiDB-lite"/>
    </source>
</evidence>
<dbReference type="InterPro" id="IPR036271">
    <property type="entry name" value="Tet_transcr_reg_TetR-rel_C_sf"/>
</dbReference>
<dbReference type="EMBL" id="JACHJE010000012">
    <property type="protein sequence ID" value="MBB5128164.1"/>
    <property type="molecule type" value="Genomic_DNA"/>
</dbReference>
<accession>A0A7W8FBC2</accession>
<dbReference type="SUPFAM" id="SSF48498">
    <property type="entry name" value="Tetracyclin repressor-like, C-terminal domain"/>
    <property type="match status" value="1"/>
</dbReference>
<sequence>MGLAFADRLTAATDSARKATADPDGWHGLVRYLEESMRTQRDNCGLRGLVITTIPSCPMVLKSRAKSPAGAADGGQGAEAGHTPPDFDATDLTYIQVALAAIMEATHDTSPDLYRHHLKLFIDGMRAVGPRALPSDHLTPNRMIFDVAGSLPGRRSNRGTALQRAFIAPGTWRGAT</sequence>
<comment type="caution">
    <text evidence="2">The sequence shown here is derived from an EMBL/GenBank/DDBJ whole genome shotgun (WGS) entry which is preliminary data.</text>
</comment>
<feature type="region of interest" description="Disordered" evidence="1">
    <location>
        <begin position="65"/>
        <end position="85"/>
    </location>
</feature>
<dbReference type="Gene3D" id="1.10.357.10">
    <property type="entry name" value="Tetracycline Repressor, domain 2"/>
    <property type="match status" value="1"/>
</dbReference>
<keyword evidence="3" id="KW-1185">Reference proteome</keyword>
<evidence type="ECO:0000313" key="2">
    <source>
        <dbReference type="EMBL" id="MBB5128164.1"/>
    </source>
</evidence>
<reference evidence="2 3" key="1">
    <citation type="submission" date="2020-08" db="EMBL/GenBank/DDBJ databases">
        <title>Genomic Encyclopedia of Type Strains, Phase III (KMG-III): the genomes of soil and plant-associated and newly described type strains.</title>
        <authorList>
            <person name="Whitman W."/>
        </authorList>
    </citation>
    <scope>NUCLEOTIDE SEQUENCE [LARGE SCALE GENOMIC DNA]</scope>
    <source>
        <strain evidence="2 3">CECT 3226</strain>
    </source>
</reference>
<dbReference type="Proteomes" id="UP000568022">
    <property type="component" value="Unassembled WGS sequence"/>
</dbReference>
<protein>
    <submittedName>
        <fullName evidence="2">Uncharacterized protein</fullName>
    </submittedName>
</protein>
<proteinExistence type="predicted"/>
<gene>
    <name evidence="2" type="ORF">FHS32_004939</name>
</gene>